<dbReference type="Gramene" id="OBART03G30260.1">
    <property type="protein sequence ID" value="OBART03G30260.1"/>
    <property type="gene ID" value="OBART03G30260"/>
</dbReference>
<reference evidence="1" key="2">
    <citation type="submission" date="2015-03" db="UniProtKB">
        <authorList>
            <consortium name="EnsemblPlants"/>
        </authorList>
    </citation>
    <scope>IDENTIFICATION</scope>
</reference>
<evidence type="ECO:0000313" key="2">
    <source>
        <dbReference type="Proteomes" id="UP000026960"/>
    </source>
</evidence>
<organism evidence="1">
    <name type="scientific">Oryza barthii</name>
    <dbReference type="NCBI Taxonomy" id="65489"/>
    <lineage>
        <taxon>Eukaryota</taxon>
        <taxon>Viridiplantae</taxon>
        <taxon>Streptophyta</taxon>
        <taxon>Embryophyta</taxon>
        <taxon>Tracheophyta</taxon>
        <taxon>Spermatophyta</taxon>
        <taxon>Magnoliopsida</taxon>
        <taxon>Liliopsida</taxon>
        <taxon>Poales</taxon>
        <taxon>Poaceae</taxon>
        <taxon>BOP clade</taxon>
        <taxon>Oryzoideae</taxon>
        <taxon>Oryzeae</taxon>
        <taxon>Oryzinae</taxon>
        <taxon>Oryza</taxon>
    </lineage>
</organism>
<proteinExistence type="predicted"/>
<evidence type="ECO:0000313" key="1">
    <source>
        <dbReference type="EnsemblPlants" id="OBART03G30260.1"/>
    </source>
</evidence>
<dbReference type="AlphaFoldDB" id="A0A0D3FMN2"/>
<protein>
    <submittedName>
        <fullName evidence="1">Uncharacterized protein</fullName>
    </submittedName>
</protein>
<keyword evidence="2" id="KW-1185">Reference proteome</keyword>
<name>A0A0D3FMN2_9ORYZ</name>
<sequence>MRMYSQPSRLLSLRRPNHYTGMRWPCVREGARRQVWEWLRNLDLAAGTGDGTGLLQLEDELLKKRGICLLLLLLPIPPASVGHLLSGPELMFLVMIGTRKVMIGLEGRFLSLFLSSLSLDVDCWEPQIRSCYPGHIVHALRHGNSNGLTDGQARASRFSGDLGNWVLSSWLSDGLMSMRWAA</sequence>
<accession>A0A0D3FMN2</accession>
<dbReference type="Proteomes" id="UP000026960">
    <property type="component" value="Chromosome 3"/>
</dbReference>
<dbReference type="EnsemblPlants" id="OBART03G30260.1">
    <property type="protein sequence ID" value="OBART03G30260.1"/>
    <property type="gene ID" value="OBART03G30260"/>
</dbReference>
<dbReference type="HOGENOM" id="CLU_1484182_0_0_1"/>
<reference evidence="1" key="1">
    <citation type="journal article" date="2009" name="Rice">
        <title>De Novo Next Generation Sequencing of Plant Genomes.</title>
        <authorList>
            <person name="Rounsley S."/>
            <person name="Marri P.R."/>
            <person name="Yu Y."/>
            <person name="He R."/>
            <person name="Sisneros N."/>
            <person name="Goicoechea J.L."/>
            <person name="Lee S.J."/>
            <person name="Angelova A."/>
            <person name="Kudrna D."/>
            <person name="Luo M."/>
            <person name="Affourtit J."/>
            <person name="Desany B."/>
            <person name="Knight J."/>
            <person name="Niazi F."/>
            <person name="Egholm M."/>
            <person name="Wing R.A."/>
        </authorList>
    </citation>
    <scope>NUCLEOTIDE SEQUENCE [LARGE SCALE GENOMIC DNA]</scope>
    <source>
        <strain evidence="1">cv. IRGC 105608</strain>
    </source>
</reference>